<dbReference type="GO" id="GO:0005737">
    <property type="term" value="C:cytoplasm"/>
    <property type="evidence" value="ECO:0007669"/>
    <property type="project" value="TreeGrafter"/>
</dbReference>
<dbReference type="Gene3D" id="3.90.550.10">
    <property type="entry name" value="Spore Coat Polysaccharide Biosynthesis Protein SpsA, Chain A"/>
    <property type="match status" value="1"/>
</dbReference>
<evidence type="ECO:0000256" key="5">
    <source>
        <dbReference type="ARBA" id="ARBA00022692"/>
    </source>
</evidence>
<keyword evidence="6 9" id="KW-1133">Transmembrane helix</keyword>
<accession>A0A7S1PJ02</accession>
<dbReference type="PANTHER" id="PTHR21461">
    <property type="entry name" value="GLYCOSYLTRANSFERASE FAMILY 92 PROTEIN"/>
    <property type="match status" value="1"/>
</dbReference>
<evidence type="ECO:0008006" key="11">
    <source>
        <dbReference type="Google" id="ProtNLM"/>
    </source>
</evidence>
<feature type="transmembrane region" description="Helical" evidence="9">
    <location>
        <begin position="12"/>
        <end position="29"/>
    </location>
</feature>
<comment type="subcellular location">
    <subcellularLocation>
        <location evidence="1">Membrane</location>
        <topology evidence="1">Single-pass membrane protein</topology>
    </subcellularLocation>
</comment>
<keyword evidence="4" id="KW-0808">Transferase</keyword>
<evidence type="ECO:0000256" key="9">
    <source>
        <dbReference type="SAM" id="Phobius"/>
    </source>
</evidence>
<evidence type="ECO:0000256" key="2">
    <source>
        <dbReference type="ARBA" id="ARBA00007647"/>
    </source>
</evidence>
<dbReference type="InterPro" id="IPR029044">
    <property type="entry name" value="Nucleotide-diphossugar_trans"/>
</dbReference>
<dbReference type="GO" id="GO:0016757">
    <property type="term" value="F:glycosyltransferase activity"/>
    <property type="evidence" value="ECO:0007669"/>
    <property type="project" value="UniProtKB-KW"/>
</dbReference>
<dbReference type="PANTHER" id="PTHR21461:SF69">
    <property type="entry name" value="GLYCOSYLTRANSFERASE FAMILY 92 PROTEIN"/>
    <property type="match status" value="1"/>
</dbReference>
<evidence type="ECO:0000256" key="6">
    <source>
        <dbReference type="ARBA" id="ARBA00022989"/>
    </source>
</evidence>
<evidence type="ECO:0000256" key="1">
    <source>
        <dbReference type="ARBA" id="ARBA00004167"/>
    </source>
</evidence>
<name>A0A7S1PJ02_9EUKA</name>
<keyword evidence="5 9" id="KW-0812">Transmembrane</keyword>
<protein>
    <recommendedName>
        <fullName evidence="11">Glycosyltransferase family 92 protein</fullName>
    </recommendedName>
</protein>
<feature type="region of interest" description="Disordered" evidence="8">
    <location>
        <begin position="64"/>
        <end position="118"/>
    </location>
</feature>
<keyword evidence="7 9" id="KW-0472">Membrane</keyword>
<evidence type="ECO:0000256" key="4">
    <source>
        <dbReference type="ARBA" id="ARBA00022679"/>
    </source>
</evidence>
<keyword evidence="3" id="KW-0328">Glycosyltransferase</keyword>
<feature type="compositionally biased region" description="Basic and acidic residues" evidence="8">
    <location>
        <begin position="85"/>
        <end position="106"/>
    </location>
</feature>
<evidence type="ECO:0000313" key="10">
    <source>
        <dbReference type="EMBL" id="CAD9085743.1"/>
    </source>
</evidence>
<reference evidence="10" key="1">
    <citation type="submission" date="2021-01" db="EMBL/GenBank/DDBJ databases">
        <authorList>
            <person name="Corre E."/>
            <person name="Pelletier E."/>
            <person name="Niang G."/>
            <person name="Scheremetjew M."/>
            <person name="Finn R."/>
            <person name="Kale V."/>
            <person name="Holt S."/>
            <person name="Cochrane G."/>
            <person name="Meng A."/>
            <person name="Brown T."/>
            <person name="Cohen L."/>
        </authorList>
    </citation>
    <scope>NUCLEOTIDE SEQUENCE</scope>
    <source>
        <strain evidence="10">WS</strain>
    </source>
</reference>
<evidence type="ECO:0000256" key="7">
    <source>
        <dbReference type="ARBA" id="ARBA00023136"/>
    </source>
</evidence>
<gene>
    <name evidence="10" type="ORF">PCOS0759_LOCUS8997</name>
</gene>
<dbReference type="InterPro" id="IPR008166">
    <property type="entry name" value="Glyco_transf_92"/>
</dbReference>
<proteinExistence type="inferred from homology"/>
<dbReference type="Pfam" id="PF01697">
    <property type="entry name" value="Glyco_transf_92"/>
    <property type="match status" value="1"/>
</dbReference>
<evidence type="ECO:0000256" key="3">
    <source>
        <dbReference type="ARBA" id="ARBA00022676"/>
    </source>
</evidence>
<dbReference type="EMBL" id="HBGD01010935">
    <property type="protein sequence ID" value="CAD9085743.1"/>
    <property type="molecule type" value="Transcribed_RNA"/>
</dbReference>
<comment type="similarity">
    <text evidence="2">Belongs to the glycosyltransferase 92 family.</text>
</comment>
<evidence type="ECO:0000256" key="8">
    <source>
        <dbReference type="SAM" id="MobiDB-lite"/>
    </source>
</evidence>
<sequence>MTPLSNLKPILFLLLTFSLFSFLLFWFSIKISDNATFFDESIQNEALIGNQYADIYWAEWNQRNGNGTEDESPKDVLNDNEPWEDGAHKEPKDKQEEHTQQPDDSQKPAPPISPKKKHKAKNFSLKLNHFPWVQRRKNLPEPKLIVATLAYNQANFLREWIEFHLMQGVDLIVVFDHGSTDNTYNVLRPYIDRHVVDWIKFPAEYRFLEVGAKFKFLSDEAEISYRNWRKSCLSLNSCMKSAIVGDNAHTTSCLQRASLEVGTSFECVLRDICQKFAFNLLLNTFREAYPESWISFLDVSEFSFVHTHSSELEQPLKRTLLQYQKQSGHSHAIMMHPLEYGANGQATVSSGEMVVELFPRHAALSTPTVAIPNMPVFQTKLWILLKYSAFTSVDNATFSYETGHSNNQPEILLNRYLINPAVTMFTKSAPVSNKDKESQEKQWVREEEKRKQLTECLCERALPLLPKLLKRLDLGGRTTPKVTPSKVDCQEKCTTRAR</sequence>
<dbReference type="AlphaFoldDB" id="A0A7S1PJ02"/>
<dbReference type="GO" id="GO:0016020">
    <property type="term" value="C:membrane"/>
    <property type="evidence" value="ECO:0007669"/>
    <property type="project" value="UniProtKB-SubCell"/>
</dbReference>
<organism evidence="10">
    <name type="scientific">Percolomonas cosmopolitus</name>
    <dbReference type="NCBI Taxonomy" id="63605"/>
    <lineage>
        <taxon>Eukaryota</taxon>
        <taxon>Discoba</taxon>
        <taxon>Heterolobosea</taxon>
        <taxon>Tetramitia</taxon>
        <taxon>Eutetramitia</taxon>
        <taxon>Percolomonadidae</taxon>
        <taxon>Percolomonas</taxon>
    </lineage>
</organism>
<dbReference type="SUPFAM" id="SSF53448">
    <property type="entry name" value="Nucleotide-diphospho-sugar transferases"/>
    <property type="match status" value="1"/>
</dbReference>